<evidence type="ECO:0000256" key="4">
    <source>
        <dbReference type="ARBA" id="ARBA00022989"/>
    </source>
</evidence>
<dbReference type="InterPro" id="IPR036259">
    <property type="entry name" value="MFS_trans_sf"/>
</dbReference>
<keyword evidence="5 6" id="KW-0472">Membrane</keyword>
<dbReference type="Pfam" id="PF07690">
    <property type="entry name" value="MFS_1"/>
    <property type="match status" value="1"/>
</dbReference>
<dbReference type="RefSeq" id="XP_007399324.1">
    <property type="nucleotide sequence ID" value="XM_007399262.1"/>
</dbReference>
<dbReference type="OrthoDB" id="440755at2759"/>
<reference evidence="8 9" key="1">
    <citation type="journal article" date="2012" name="BMC Genomics">
        <title>Comparative genomics of the white-rot fungi, Phanerochaete carnosa and P. chrysosporium, to elucidate the genetic basis of the distinct wood types they colonize.</title>
        <authorList>
            <person name="Suzuki H."/>
            <person name="MacDonald J."/>
            <person name="Syed K."/>
            <person name="Salamov A."/>
            <person name="Hori C."/>
            <person name="Aerts A."/>
            <person name="Henrissat B."/>
            <person name="Wiebenga A."/>
            <person name="vanKuyk P.A."/>
            <person name="Barry K."/>
            <person name="Lindquist E."/>
            <person name="LaButti K."/>
            <person name="Lapidus A."/>
            <person name="Lucas S."/>
            <person name="Coutinho P."/>
            <person name="Gong Y."/>
            <person name="Samejima M."/>
            <person name="Mahadevan R."/>
            <person name="Abou-Zaid M."/>
            <person name="de Vries R.P."/>
            <person name="Igarashi K."/>
            <person name="Yadav J.S."/>
            <person name="Grigoriev I.V."/>
            <person name="Master E.R."/>
        </authorList>
    </citation>
    <scope>NUCLEOTIDE SEQUENCE [LARGE SCALE GENOMIC DNA]</scope>
    <source>
        <strain evidence="8 9">HHB-10118-sp</strain>
    </source>
</reference>
<feature type="transmembrane region" description="Helical" evidence="6">
    <location>
        <begin position="57"/>
        <end position="80"/>
    </location>
</feature>
<dbReference type="SUPFAM" id="SSF103473">
    <property type="entry name" value="MFS general substrate transporter"/>
    <property type="match status" value="2"/>
</dbReference>
<evidence type="ECO:0000256" key="6">
    <source>
        <dbReference type="SAM" id="Phobius"/>
    </source>
</evidence>
<keyword evidence="9" id="KW-1185">Reference proteome</keyword>
<evidence type="ECO:0000313" key="8">
    <source>
        <dbReference type="EMBL" id="EKM51512.1"/>
    </source>
</evidence>
<feature type="non-terminal residue" evidence="8">
    <location>
        <position position="393"/>
    </location>
</feature>
<dbReference type="PANTHER" id="PTHR42718">
    <property type="entry name" value="MAJOR FACILITATOR SUPERFAMILY MULTIDRUG TRANSPORTER MFSC"/>
    <property type="match status" value="1"/>
</dbReference>
<proteinExistence type="predicted"/>
<sequence length="393" mass="42938">LEIINEAPHVRLSYGCFLLLCGRMADIWGSKRMFLFGSAWFSVWSVATAFAKNPPAFIVFMALQGIGSGVCHSFLFYIISSYFEAGKKKNRAFAFLSTGQPIGFIIGMILGGFLSESTVSWRTIFWLQAGLGAVLCMLGWFILPKDDITQRYSIGLDWIGAILGTTGIGMLVSDLAESTAKPKGWASPFIPSLLGTSVLLLISFVLWELRREAKGQSVLLPMSMWTQPGTKMAPVILLVFFSWWGFNTLSYYIPLFFQQVQGLSPLQTVLRLVPMGISVWQILVVAGLVCAMVSLDPTCTRPRLLTPGQASSINFALVDVDATYWSMLFPCSVLLPILDVAYTVANIQVCSSFPAHSQALAGSIFNVATRVSPPFSSSHPSLPVSRSSEPPSV</sequence>
<dbReference type="STRING" id="650164.K5WMI1"/>
<evidence type="ECO:0000256" key="5">
    <source>
        <dbReference type="ARBA" id="ARBA00023136"/>
    </source>
</evidence>
<gene>
    <name evidence="8" type="ORF">PHACADRAFT_101624</name>
</gene>
<dbReference type="InterPro" id="IPR020846">
    <property type="entry name" value="MFS_dom"/>
</dbReference>
<keyword evidence="4 6" id="KW-1133">Transmembrane helix</keyword>
<keyword evidence="2" id="KW-0813">Transport</keyword>
<dbReference type="GO" id="GO:0016020">
    <property type="term" value="C:membrane"/>
    <property type="evidence" value="ECO:0007669"/>
    <property type="project" value="UniProtKB-SubCell"/>
</dbReference>
<dbReference type="InterPro" id="IPR011701">
    <property type="entry name" value="MFS"/>
</dbReference>
<dbReference type="GO" id="GO:0022857">
    <property type="term" value="F:transmembrane transporter activity"/>
    <property type="evidence" value="ECO:0007669"/>
    <property type="project" value="InterPro"/>
</dbReference>
<evidence type="ECO:0000259" key="7">
    <source>
        <dbReference type="PROSITE" id="PS50850"/>
    </source>
</evidence>
<dbReference type="Proteomes" id="UP000008370">
    <property type="component" value="Unassembled WGS sequence"/>
</dbReference>
<protein>
    <recommendedName>
        <fullName evidence="7">Major facilitator superfamily (MFS) profile domain-containing protein</fullName>
    </recommendedName>
</protein>
<accession>K5WMI1</accession>
<organism evidence="8 9">
    <name type="scientific">Phanerochaete carnosa (strain HHB-10118-sp)</name>
    <name type="common">White-rot fungus</name>
    <name type="synonym">Peniophora carnosa</name>
    <dbReference type="NCBI Taxonomy" id="650164"/>
    <lineage>
        <taxon>Eukaryota</taxon>
        <taxon>Fungi</taxon>
        <taxon>Dikarya</taxon>
        <taxon>Basidiomycota</taxon>
        <taxon>Agaricomycotina</taxon>
        <taxon>Agaricomycetes</taxon>
        <taxon>Polyporales</taxon>
        <taxon>Phanerochaetaceae</taxon>
        <taxon>Phanerochaete</taxon>
    </lineage>
</organism>
<dbReference type="InParanoid" id="K5WMI1"/>
<dbReference type="PANTHER" id="PTHR42718:SF9">
    <property type="entry name" value="MAJOR FACILITATOR SUPERFAMILY MULTIDRUG TRANSPORTER MFSC"/>
    <property type="match status" value="1"/>
</dbReference>
<feature type="domain" description="Major facilitator superfamily (MFS) profile" evidence="7">
    <location>
        <begin position="1"/>
        <end position="393"/>
    </location>
</feature>
<dbReference type="AlphaFoldDB" id="K5WMI1"/>
<evidence type="ECO:0000256" key="1">
    <source>
        <dbReference type="ARBA" id="ARBA00004141"/>
    </source>
</evidence>
<feature type="transmembrane region" description="Helical" evidence="6">
    <location>
        <begin position="232"/>
        <end position="253"/>
    </location>
</feature>
<evidence type="ECO:0000256" key="2">
    <source>
        <dbReference type="ARBA" id="ARBA00022448"/>
    </source>
</evidence>
<feature type="transmembrane region" description="Helical" evidence="6">
    <location>
        <begin position="33"/>
        <end position="51"/>
    </location>
</feature>
<comment type="subcellular location">
    <subcellularLocation>
        <location evidence="1">Membrane</location>
        <topology evidence="1">Multi-pass membrane protein</topology>
    </subcellularLocation>
</comment>
<feature type="transmembrane region" description="Helical" evidence="6">
    <location>
        <begin position="92"/>
        <end position="113"/>
    </location>
</feature>
<dbReference type="Gene3D" id="1.20.1250.20">
    <property type="entry name" value="MFS general substrate transporter like domains"/>
    <property type="match status" value="2"/>
</dbReference>
<keyword evidence="3 6" id="KW-0812">Transmembrane</keyword>
<feature type="transmembrane region" description="Helical" evidence="6">
    <location>
        <begin position="273"/>
        <end position="295"/>
    </location>
</feature>
<evidence type="ECO:0000256" key="3">
    <source>
        <dbReference type="ARBA" id="ARBA00022692"/>
    </source>
</evidence>
<dbReference type="EMBL" id="JH930476">
    <property type="protein sequence ID" value="EKM51512.1"/>
    <property type="molecule type" value="Genomic_DNA"/>
</dbReference>
<dbReference type="KEGG" id="pco:PHACADRAFT_101624"/>
<dbReference type="HOGENOM" id="CLU_000960_27_0_1"/>
<name>K5WMI1_PHACS</name>
<feature type="transmembrane region" description="Helical" evidence="6">
    <location>
        <begin position="125"/>
        <end position="143"/>
    </location>
</feature>
<dbReference type="GeneID" id="18907202"/>
<feature type="transmembrane region" description="Helical" evidence="6">
    <location>
        <begin position="155"/>
        <end position="173"/>
    </location>
</feature>
<dbReference type="PROSITE" id="PS50850">
    <property type="entry name" value="MFS"/>
    <property type="match status" value="1"/>
</dbReference>
<feature type="transmembrane region" description="Helical" evidence="6">
    <location>
        <begin position="185"/>
        <end position="207"/>
    </location>
</feature>
<evidence type="ECO:0000313" key="9">
    <source>
        <dbReference type="Proteomes" id="UP000008370"/>
    </source>
</evidence>